<gene>
    <name evidence="1" type="ORF">INT48_002481</name>
</gene>
<name>A0A8H7VQT7_9FUNG</name>
<dbReference type="Gene3D" id="3.40.50.1820">
    <property type="entry name" value="alpha/beta hydrolase"/>
    <property type="match status" value="1"/>
</dbReference>
<dbReference type="AlphaFoldDB" id="A0A8H7VQT7"/>
<evidence type="ECO:0000313" key="2">
    <source>
        <dbReference type="Proteomes" id="UP000613177"/>
    </source>
</evidence>
<dbReference type="InterPro" id="IPR019367">
    <property type="entry name" value="PDZ-binding_CRIPT"/>
</dbReference>
<organism evidence="1 2">
    <name type="scientific">Thamnidium elegans</name>
    <dbReference type="NCBI Taxonomy" id="101142"/>
    <lineage>
        <taxon>Eukaryota</taxon>
        <taxon>Fungi</taxon>
        <taxon>Fungi incertae sedis</taxon>
        <taxon>Mucoromycota</taxon>
        <taxon>Mucoromycotina</taxon>
        <taxon>Mucoromycetes</taxon>
        <taxon>Mucorales</taxon>
        <taxon>Mucorineae</taxon>
        <taxon>Mucoraceae</taxon>
        <taxon>Thamnidium</taxon>
    </lineage>
</organism>
<dbReference type="PANTHER" id="PTHR31591:SF1">
    <property type="entry name" value="UPF0613 PROTEIN PB24D3.06C"/>
    <property type="match status" value="1"/>
</dbReference>
<dbReference type="EMBL" id="JAEPRE010000255">
    <property type="protein sequence ID" value="KAG2229640.1"/>
    <property type="molecule type" value="Genomic_DNA"/>
</dbReference>
<dbReference type="InterPro" id="IPR029058">
    <property type="entry name" value="AB_hydrolase_fold"/>
</dbReference>
<comment type="caution">
    <text evidence="1">The sequence shown here is derived from an EMBL/GenBank/DDBJ whole genome shotgun (WGS) entry which is preliminary data.</text>
</comment>
<keyword evidence="2" id="KW-1185">Reference proteome</keyword>
<dbReference type="Pfam" id="PF10235">
    <property type="entry name" value="Cript"/>
    <property type="match status" value="1"/>
</dbReference>
<protein>
    <recommendedName>
        <fullName evidence="3">Cysteine-rich interactor of PDZ three</fullName>
    </recommendedName>
</protein>
<dbReference type="Pfam" id="PF08538">
    <property type="entry name" value="DUF1749"/>
    <property type="match status" value="1"/>
</dbReference>
<proteinExistence type="predicted"/>
<evidence type="ECO:0008006" key="3">
    <source>
        <dbReference type="Google" id="ProtNLM"/>
    </source>
</evidence>
<sequence length="339" mass="38173">MKFSGELFTYDDKNRLTAFETGPIQTGKTVVFIGGLGDGFNAVPYLESLVNMLSSNDWSLIQVQLSSSFNGYGTTNLQTDSEELDTLVTYLKQERNKSNIVLLGHSTGSQDCYWHNKNGKTNQSISGYILQAPVSDREHLEQSLPNFQQYLDLSSQLRNQGKGDSLLPRDALWTPISADRFFSLCSKGGDDDVFSTDLTDQEISKLYQGVNRPICWIYSDQDEFYASKQDKTTVMNRFKSLCPAIKITVTVPFGDHCIERQDSQEYFSGSSGRKLNQNKLLSRSAKLRFNPLESKCKICKTKVHQDKAHYCQDCSYKKGICAMCGKQVLDTSSYKQSAK</sequence>
<accession>A0A8H7VQT7</accession>
<dbReference type="PANTHER" id="PTHR31591">
    <property type="entry name" value="UPF0613 PROTEIN PB24D3.06C"/>
    <property type="match status" value="1"/>
</dbReference>
<reference evidence="1" key="1">
    <citation type="submission" date="2021-01" db="EMBL/GenBank/DDBJ databases">
        <title>Metabolic potential, ecology and presence of endohyphal bacteria is reflected in genomic diversity of Mucoromycotina.</title>
        <authorList>
            <person name="Muszewska A."/>
            <person name="Okrasinska A."/>
            <person name="Steczkiewicz K."/>
            <person name="Drgas O."/>
            <person name="Orlowska M."/>
            <person name="Perlinska-Lenart U."/>
            <person name="Aleksandrzak-Piekarczyk T."/>
            <person name="Szatraj K."/>
            <person name="Zielenkiewicz U."/>
            <person name="Pilsyk S."/>
            <person name="Malc E."/>
            <person name="Mieczkowski P."/>
            <person name="Kruszewska J.S."/>
            <person name="Biernat P."/>
            <person name="Pawlowska J."/>
        </authorList>
    </citation>
    <scope>NUCLEOTIDE SEQUENCE</scope>
    <source>
        <strain evidence="1">WA0000018081</strain>
    </source>
</reference>
<dbReference type="Proteomes" id="UP000613177">
    <property type="component" value="Unassembled WGS sequence"/>
</dbReference>
<dbReference type="SUPFAM" id="SSF53474">
    <property type="entry name" value="alpha/beta-Hydrolases"/>
    <property type="match status" value="1"/>
</dbReference>
<evidence type="ECO:0000313" key="1">
    <source>
        <dbReference type="EMBL" id="KAG2229640.1"/>
    </source>
</evidence>
<dbReference type="InterPro" id="IPR013744">
    <property type="entry name" value="SidJ"/>
</dbReference>